<organism evidence="1 2">
    <name type="scientific">Trachymyrmex septentrionalis</name>
    <dbReference type="NCBI Taxonomy" id="34720"/>
    <lineage>
        <taxon>Eukaryota</taxon>
        <taxon>Metazoa</taxon>
        <taxon>Ecdysozoa</taxon>
        <taxon>Arthropoda</taxon>
        <taxon>Hexapoda</taxon>
        <taxon>Insecta</taxon>
        <taxon>Pterygota</taxon>
        <taxon>Neoptera</taxon>
        <taxon>Endopterygota</taxon>
        <taxon>Hymenoptera</taxon>
        <taxon>Apocrita</taxon>
        <taxon>Aculeata</taxon>
        <taxon>Formicoidea</taxon>
        <taxon>Formicidae</taxon>
        <taxon>Myrmicinae</taxon>
        <taxon>Trachymyrmex</taxon>
    </lineage>
</organism>
<dbReference type="Proteomes" id="UP000078541">
    <property type="component" value="Unassembled WGS sequence"/>
</dbReference>
<proteinExistence type="predicted"/>
<evidence type="ECO:0000313" key="1">
    <source>
        <dbReference type="EMBL" id="KYN43040.1"/>
    </source>
</evidence>
<dbReference type="AlphaFoldDB" id="A0A151K0A7"/>
<dbReference type="EMBL" id="KQ981301">
    <property type="protein sequence ID" value="KYN43040.1"/>
    <property type="molecule type" value="Genomic_DNA"/>
</dbReference>
<protein>
    <submittedName>
        <fullName evidence="1">Uncharacterized protein</fullName>
    </submittedName>
</protein>
<name>A0A151K0A7_9HYME</name>
<evidence type="ECO:0000313" key="2">
    <source>
        <dbReference type="Proteomes" id="UP000078541"/>
    </source>
</evidence>
<reference evidence="1 2" key="1">
    <citation type="submission" date="2016-03" db="EMBL/GenBank/DDBJ databases">
        <title>Trachymyrmex septentrionalis WGS genome.</title>
        <authorList>
            <person name="Nygaard S."/>
            <person name="Hu H."/>
            <person name="Boomsma J."/>
            <person name="Zhang G."/>
        </authorList>
    </citation>
    <scope>NUCLEOTIDE SEQUENCE [LARGE SCALE GENOMIC DNA]</scope>
    <source>
        <strain evidence="1">Tsep2-gDNA-1</strain>
        <tissue evidence="1">Whole body</tissue>
    </source>
</reference>
<gene>
    <name evidence="1" type="ORF">ALC56_02520</name>
</gene>
<keyword evidence="2" id="KW-1185">Reference proteome</keyword>
<accession>A0A151K0A7</accession>
<sequence length="63" mass="7084">MVYLLRPVAIPETRQYPRDPPGKILLRSRINAYQQFTCAFAIPPITCNNPGPETHNTTAGFPE</sequence>